<evidence type="ECO:0000313" key="2">
    <source>
        <dbReference type="EMBL" id="KAE9395861.1"/>
    </source>
</evidence>
<feature type="region of interest" description="Disordered" evidence="1">
    <location>
        <begin position="283"/>
        <end position="340"/>
    </location>
</feature>
<feature type="region of interest" description="Disordered" evidence="1">
    <location>
        <begin position="180"/>
        <end position="212"/>
    </location>
</feature>
<protein>
    <submittedName>
        <fullName evidence="2">Uncharacterized protein</fullName>
    </submittedName>
</protein>
<dbReference type="GO" id="GO:0051256">
    <property type="term" value="P:mitotic spindle midzone assembly"/>
    <property type="evidence" value="ECO:0007669"/>
    <property type="project" value="TreeGrafter"/>
</dbReference>
<dbReference type="Proteomes" id="UP000799118">
    <property type="component" value="Unassembled WGS sequence"/>
</dbReference>
<dbReference type="GO" id="GO:1990023">
    <property type="term" value="C:mitotic spindle midzone"/>
    <property type="evidence" value="ECO:0007669"/>
    <property type="project" value="TreeGrafter"/>
</dbReference>
<dbReference type="EMBL" id="ML769524">
    <property type="protein sequence ID" value="KAE9395861.1"/>
    <property type="molecule type" value="Genomic_DNA"/>
</dbReference>
<dbReference type="PANTHER" id="PTHR19321:SF41">
    <property type="entry name" value="FASCETTO-RELATED"/>
    <property type="match status" value="1"/>
</dbReference>
<keyword evidence="3" id="KW-1185">Reference proteome</keyword>
<dbReference type="Gene3D" id="1.20.58.1520">
    <property type="match status" value="1"/>
</dbReference>
<dbReference type="GO" id="GO:0008017">
    <property type="term" value="F:microtubule binding"/>
    <property type="evidence" value="ECO:0007669"/>
    <property type="project" value="InterPro"/>
</dbReference>
<organism evidence="2 3">
    <name type="scientific">Gymnopus androsaceus JB14</name>
    <dbReference type="NCBI Taxonomy" id="1447944"/>
    <lineage>
        <taxon>Eukaryota</taxon>
        <taxon>Fungi</taxon>
        <taxon>Dikarya</taxon>
        <taxon>Basidiomycota</taxon>
        <taxon>Agaricomycotina</taxon>
        <taxon>Agaricomycetes</taxon>
        <taxon>Agaricomycetidae</taxon>
        <taxon>Agaricales</taxon>
        <taxon>Marasmiineae</taxon>
        <taxon>Omphalotaceae</taxon>
        <taxon>Gymnopus</taxon>
    </lineage>
</organism>
<name>A0A6A4HD14_9AGAR</name>
<reference evidence="2" key="1">
    <citation type="journal article" date="2019" name="Environ. Microbiol.">
        <title>Fungal ecological strategies reflected in gene transcription - a case study of two litter decomposers.</title>
        <authorList>
            <person name="Barbi F."/>
            <person name="Kohler A."/>
            <person name="Barry K."/>
            <person name="Baskaran P."/>
            <person name="Daum C."/>
            <person name="Fauchery L."/>
            <person name="Ihrmark K."/>
            <person name="Kuo A."/>
            <person name="LaButti K."/>
            <person name="Lipzen A."/>
            <person name="Morin E."/>
            <person name="Grigoriev I.V."/>
            <person name="Henrissat B."/>
            <person name="Lindahl B."/>
            <person name="Martin F."/>
        </authorList>
    </citation>
    <scope>NUCLEOTIDE SEQUENCE</scope>
    <source>
        <strain evidence="2">JB14</strain>
    </source>
</reference>
<sequence>MLGAEERRNGVRSSGAPREEIQNLWDELMTGKKNRGGIWCFSSMRIKAPLLAGIKKYFEICEEEKELAVAASDQTRLLGRGSRDPGRLLREEKMRKRVSKEKLRLEQDLLASIPAWEEESGRTFLVHGETFFASCKNLSVLPIKRISVARLVQALSLHEQQRPLVKRLLVVLAPLPNKRMKYNDDSTSQSGPERHSARTRGGNMLASENPRKPVESSSFLELYLFFTTRPIAMPIPKPGTQHHALGHGRVPTSGVFAYTGGPAPSGLFPKGIRSASSTSGGYADNRYGNGSGTRAAEKKASRARRESFKPRPSMDADDHRPGTKWAMNGFGGVKEEEEGY</sequence>
<dbReference type="AlphaFoldDB" id="A0A6A4HD14"/>
<evidence type="ECO:0000313" key="3">
    <source>
        <dbReference type="Proteomes" id="UP000799118"/>
    </source>
</evidence>
<dbReference type="PANTHER" id="PTHR19321">
    <property type="entry name" value="PROTEIN REGULATOR OF CYTOKINESIS 1 PRC1-RELATED"/>
    <property type="match status" value="1"/>
</dbReference>
<dbReference type="Pfam" id="PF03999">
    <property type="entry name" value="MAP65_ASE1"/>
    <property type="match status" value="1"/>
</dbReference>
<accession>A0A6A4HD14</accession>
<feature type="compositionally biased region" description="Basic and acidic residues" evidence="1">
    <location>
        <begin position="295"/>
        <end position="321"/>
    </location>
</feature>
<proteinExistence type="predicted"/>
<dbReference type="OrthoDB" id="642895at2759"/>
<gene>
    <name evidence="2" type="ORF">BT96DRAFT_977829</name>
</gene>
<evidence type="ECO:0000256" key="1">
    <source>
        <dbReference type="SAM" id="MobiDB-lite"/>
    </source>
</evidence>
<dbReference type="GO" id="GO:0005737">
    <property type="term" value="C:cytoplasm"/>
    <property type="evidence" value="ECO:0007669"/>
    <property type="project" value="TreeGrafter"/>
</dbReference>
<dbReference type="InterPro" id="IPR007145">
    <property type="entry name" value="MAP65_Ase1_PRC1"/>
</dbReference>